<reference evidence="2" key="1">
    <citation type="submission" date="2020-10" db="EMBL/GenBank/DDBJ databases">
        <authorList>
            <person name="Gilroy R."/>
        </authorList>
    </citation>
    <scope>NUCLEOTIDE SEQUENCE</scope>
    <source>
        <strain evidence="2">ChiGjej1B1-24693</strain>
    </source>
</reference>
<gene>
    <name evidence="2" type="ORF">IAA98_02965</name>
</gene>
<feature type="region of interest" description="Disordered" evidence="1">
    <location>
        <begin position="78"/>
        <end position="109"/>
    </location>
</feature>
<accession>A0A9D1KMR1</accession>
<dbReference type="AlphaFoldDB" id="A0A9D1KMR1"/>
<evidence type="ECO:0000256" key="1">
    <source>
        <dbReference type="SAM" id="MobiDB-lite"/>
    </source>
</evidence>
<feature type="compositionally biased region" description="Basic and acidic residues" evidence="1">
    <location>
        <begin position="1"/>
        <end position="25"/>
    </location>
</feature>
<comment type="caution">
    <text evidence="2">The sequence shown here is derived from an EMBL/GenBank/DDBJ whole genome shotgun (WGS) entry which is preliminary data.</text>
</comment>
<evidence type="ECO:0008006" key="4">
    <source>
        <dbReference type="Google" id="ProtNLM"/>
    </source>
</evidence>
<sequence length="194" mass="21036">MSAISRARERAARLREGADRLEQRRRERHGRASDGLTTITVDETGQLVSLEFTAEVTEAGPNRWASSLLTTHRQACEAVRPDPTPPPIPTTASPRPSGPTTPGKPLAPEQDWTLRRTERMVEHFAQFSATQPERRIIARAGEVELTFDGALGLLEARTTFSGTAAGPAALAAAVEQAWRDAAAQLRHAVDPEAS</sequence>
<feature type="region of interest" description="Disordered" evidence="1">
    <location>
        <begin position="1"/>
        <end position="38"/>
    </location>
</feature>
<evidence type="ECO:0000313" key="3">
    <source>
        <dbReference type="Proteomes" id="UP000886842"/>
    </source>
</evidence>
<evidence type="ECO:0000313" key="2">
    <source>
        <dbReference type="EMBL" id="HIT74523.1"/>
    </source>
</evidence>
<proteinExistence type="predicted"/>
<dbReference type="EMBL" id="DVLP01000084">
    <property type="protein sequence ID" value="HIT74523.1"/>
    <property type="molecule type" value="Genomic_DNA"/>
</dbReference>
<protein>
    <recommendedName>
        <fullName evidence="4">YbaB/EbfC DNA-binding family protein</fullName>
    </recommendedName>
</protein>
<name>A0A9D1KMR1_9ACTN</name>
<dbReference type="Proteomes" id="UP000886842">
    <property type="component" value="Unassembled WGS sequence"/>
</dbReference>
<reference evidence="2" key="2">
    <citation type="journal article" date="2021" name="PeerJ">
        <title>Extensive microbial diversity within the chicken gut microbiome revealed by metagenomics and culture.</title>
        <authorList>
            <person name="Gilroy R."/>
            <person name="Ravi A."/>
            <person name="Getino M."/>
            <person name="Pursley I."/>
            <person name="Horton D.L."/>
            <person name="Alikhan N.F."/>
            <person name="Baker D."/>
            <person name="Gharbi K."/>
            <person name="Hall N."/>
            <person name="Watson M."/>
            <person name="Adriaenssens E.M."/>
            <person name="Foster-Nyarko E."/>
            <person name="Jarju S."/>
            <person name="Secka A."/>
            <person name="Antonio M."/>
            <person name="Oren A."/>
            <person name="Chaudhuri R.R."/>
            <person name="La Ragione R."/>
            <person name="Hildebrand F."/>
            <person name="Pallen M.J."/>
        </authorList>
    </citation>
    <scope>NUCLEOTIDE SEQUENCE</scope>
    <source>
        <strain evidence="2">ChiGjej1B1-24693</strain>
    </source>
</reference>
<organism evidence="2 3">
    <name type="scientific">Candidatus Avipropionibacterium avicola</name>
    <dbReference type="NCBI Taxonomy" id="2840701"/>
    <lineage>
        <taxon>Bacteria</taxon>
        <taxon>Bacillati</taxon>
        <taxon>Actinomycetota</taxon>
        <taxon>Actinomycetes</taxon>
        <taxon>Propionibacteriales</taxon>
        <taxon>Propionibacteriaceae</taxon>
        <taxon>Propionibacteriaceae incertae sedis</taxon>
        <taxon>Candidatus Avipropionibacterium</taxon>
    </lineage>
</organism>